<gene>
    <name evidence="2" type="ORF">DFP72DRAFT_355824</name>
</gene>
<name>A0A8H6HZ65_9AGAR</name>
<comment type="caution">
    <text evidence="2">The sequence shown here is derived from an EMBL/GenBank/DDBJ whole genome shotgun (WGS) entry which is preliminary data.</text>
</comment>
<dbReference type="EMBL" id="JACGCI010000032">
    <property type="protein sequence ID" value="KAF6754977.1"/>
    <property type="molecule type" value="Genomic_DNA"/>
</dbReference>
<organism evidence="2 3">
    <name type="scientific">Ephemerocybe angulata</name>
    <dbReference type="NCBI Taxonomy" id="980116"/>
    <lineage>
        <taxon>Eukaryota</taxon>
        <taxon>Fungi</taxon>
        <taxon>Dikarya</taxon>
        <taxon>Basidiomycota</taxon>
        <taxon>Agaricomycotina</taxon>
        <taxon>Agaricomycetes</taxon>
        <taxon>Agaricomycetidae</taxon>
        <taxon>Agaricales</taxon>
        <taxon>Agaricineae</taxon>
        <taxon>Psathyrellaceae</taxon>
        <taxon>Ephemerocybe</taxon>
    </lineage>
</organism>
<dbReference type="OrthoDB" id="3038120at2759"/>
<dbReference type="Proteomes" id="UP000521943">
    <property type="component" value="Unassembled WGS sequence"/>
</dbReference>
<reference evidence="2 3" key="1">
    <citation type="submission" date="2020-07" db="EMBL/GenBank/DDBJ databases">
        <title>Comparative genomics of pyrophilous fungi reveals a link between fire events and developmental genes.</title>
        <authorList>
            <consortium name="DOE Joint Genome Institute"/>
            <person name="Steindorff A.S."/>
            <person name="Carver A."/>
            <person name="Calhoun S."/>
            <person name="Stillman K."/>
            <person name="Liu H."/>
            <person name="Lipzen A."/>
            <person name="Pangilinan J."/>
            <person name="Labutti K."/>
            <person name="Bruns T.D."/>
            <person name="Grigoriev I.V."/>
        </authorList>
    </citation>
    <scope>NUCLEOTIDE SEQUENCE [LARGE SCALE GENOMIC DNA]</scope>
    <source>
        <strain evidence="2 3">CBS 144469</strain>
    </source>
</reference>
<protein>
    <submittedName>
        <fullName evidence="2">Uncharacterized protein</fullName>
    </submittedName>
</protein>
<accession>A0A8H6HZ65</accession>
<feature type="region of interest" description="Disordered" evidence="1">
    <location>
        <begin position="1"/>
        <end position="61"/>
    </location>
</feature>
<evidence type="ECO:0000313" key="2">
    <source>
        <dbReference type="EMBL" id="KAF6754977.1"/>
    </source>
</evidence>
<dbReference type="AlphaFoldDB" id="A0A8H6HZ65"/>
<evidence type="ECO:0000256" key="1">
    <source>
        <dbReference type="SAM" id="MobiDB-lite"/>
    </source>
</evidence>
<keyword evidence="3" id="KW-1185">Reference proteome</keyword>
<evidence type="ECO:0000313" key="3">
    <source>
        <dbReference type="Proteomes" id="UP000521943"/>
    </source>
</evidence>
<feature type="compositionally biased region" description="Polar residues" evidence="1">
    <location>
        <begin position="45"/>
        <end position="61"/>
    </location>
</feature>
<proteinExistence type="predicted"/>
<sequence>MNPLLSPFVSPVVSDTDESYSPPPSPVARGTPWRLSTPTKPPRTPSGTRVLSPKTPTRSSARLSVKKSRYPAFPLEDYLTPMFSVKIANRAGPYRFSGAEEVFRTPELIAMILAYCDWHVIQNVSRTSFYGRHAAQMAAKEVIRNTIRPFVPGPDFSSFMVMLDETGAGIAGSVARRVLSSNSAMVQDAIEYNDERYLRSADLNIIAPRGKSKAVIEWFTKHQYDYWTKTKPARAYQSSVLSFTSGSRDAKDTIKAAKLTISESVGNVLQVTLASTLTCQTNLITSTRVYAVYPTLITNRSALRTDITNAVAPRRTRASYVLETTNSRWTGPCGVHCPSLVRRTVGDQGIASFYWNPNFTIPSSRYQFTDSLLAQSVLQWRFAKRCSNPKCSRFIPPTTRVF</sequence>